<dbReference type="InterPro" id="IPR004681">
    <property type="entry name" value="TRAP_DctM"/>
</dbReference>
<evidence type="ECO:0000256" key="7">
    <source>
        <dbReference type="RuleBase" id="RU369079"/>
    </source>
</evidence>
<dbReference type="InterPro" id="IPR010656">
    <property type="entry name" value="DctM"/>
</dbReference>
<dbReference type="PANTHER" id="PTHR33362:SF5">
    <property type="entry name" value="C4-DICARBOXYLATE TRAP TRANSPORTER LARGE PERMEASE PROTEIN DCTM"/>
    <property type="match status" value="1"/>
</dbReference>
<evidence type="ECO:0000256" key="1">
    <source>
        <dbReference type="ARBA" id="ARBA00004429"/>
    </source>
</evidence>
<keyword evidence="6 7" id="KW-0472">Membrane</keyword>
<evidence type="ECO:0000313" key="9">
    <source>
        <dbReference type="EMBL" id="RWR07222.1"/>
    </source>
</evidence>
<feature type="transmembrane region" description="Helical" evidence="7">
    <location>
        <begin position="242"/>
        <end position="265"/>
    </location>
</feature>
<evidence type="ECO:0000256" key="3">
    <source>
        <dbReference type="ARBA" id="ARBA00022519"/>
    </source>
</evidence>
<protein>
    <recommendedName>
        <fullName evidence="7">TRAP transporter large permease protein</fullName>
    </recommendedName>
</protein>
<evidence type="ECO:0000256" key="5">
    <source>
        <dbReference type="ARBA" id="ARBA00022989"/>
    </source>
</evidence>
<dbReference type="AlphaFoldDB" id="A0A443K576"/>
<comment type="caution">
    <text evidence="7">Lacks conserved residue(s) required for the propagation of feature annotation.</text>
</comment>
<accession>A0A443K576</accession>
<feature type="transmembrane region" description="Helical" evidence="7">
    <location>
        <begin position="277"/>
        <end position="298"/>
    </location>
</feature>
<accession>A0A443INX3</accession>
<evidence type="ECO:0000256" key="2">
    <source>
        <dbReference type="ARBA" id="ARBA00022475"/>
    </source>
</evidence>
<name>A0A443K576_9RHOB</name>
<proteinExistence type="inferred from homology"/>
<evidence type="ECO:0000256" key="4">
    <source>
        <dbReference type="ARBA" id="ARBA00022692"/>
    </source>
</evidence>
<feature type="transmembrane region" description="Helical" evidence="7">
    <location>
        <begin position="401"/>
        <end position="422"/>
    </location>
</feature>
<comment type="caution">
    <text evidence="10">The sequence shown here is derived from an EMBL/GenBank/DDBJ whole genome shotgun (WGS) entry which is preliminary data.</text>
</comment>
<dbReference type="PANTHER" id="PTHR33362">
    <property type="entry name" value="SIALIC ACID TRAP TRANSPORTER PERMEASE PROTEIN SIAT-RELATED"/>
    <property type="match status" value="1"/>
</dbReference>
<dbReference type="GO" id="GO:0022857">
    <property type="term" value="F:transmembrane transporter activity"/>
    <property type="evidence" value="ECO:0007669"/>
    <property type="project" value="UniProtKB-UniRule"/>
</dbReference>
<keyword evidence="2" id="KW-1003">Cell membrane</keyword>
<evidence type="ECO:0000256" key="6">
    <source>
        <dbReference type="ARBA" id="ARBA00023136"/>
    </source>
</evidence>
<feature type="transmembrane region" description="Helical" evidence="7">
    <location>
        <begin position="135"/>
        <end position="163"/>
    </location>
</feature>
<feature type="domain" description="TRAP C4-dicarboxylate transport system permease DctM subunit" evidence="8">
    <location>
        <begin position="6"/>
        <end position="418"/>
    </location>
</feature>
<dbReference type="RefSeq" id="WP_128184531.1">
    <property type="nucleotide sequence ID" value="NZ_SAUV01000011.1"/>
</dbReference>
<dbReference type="EMBL" id="SAUW01000023">
    <property type="protein sequence ID" value="RWR07222.1"/>
    <property type="molecule type" value="Genomic_DNA"/>
</dbReference>
<feature type="transmembrane region" description="Helical" evidence="7">
    <location>
        <begin position="169"/>
        <end position="193"/>
    </location>
</feature>
<feature type="transmembrane region" description="Helical" evidence="7">
    <location>
        <begin position="55"/>
        <end position="74"/>
    </location>
</feature>
<reference evidence="11 12" key="1">
    <citation type="submission" date="2019-01" db="EMBL/GenBank/DDBJ databases">
        <title>Sinorhodobacter populi sp. nov. isolated from the symptomatic bark tissue of Populus euramericana canker.</title>
        <authorList>
            <person name="Xu G."/>
        </authorList>
    </citation>
    <scope>NUCLEOTIDE SEQUENCE [LARGE SCALE GENOMIC DNA]</scope>
    <source>
        <strain evidence="9 12">2D-5</strain>
        <strain evidence="10 11">D19-10-3-21</strain>
    </source>
</reference>
<dbReference type="Proteomes" id="UP000285710">
    <property type="component" value="Unassembled WGS sequence"/>
</dbReference>
<organism evidence="10 11">
    <name type="scientific">Paenirhodobacter populi</name>
    <dbReference type="NCBI Taxonomy" id="2306993"/>
    <lineage>
        <taxon>Bacteria</taxon>
        <taxon>Pseudomonadati</taxon>
        <taxon>Pseudomonadota</taxon>
        <taxon>Alphaproteobacteria</taxon>
        <taxon>Rhodobacterales</taxon>
        <taxon>Rhodobacter group</taxon>
        <taxon>Paenirhodobacter</taxon>
    </lineage>
</organism>
<keyword evidence="3 7" id="KW-0997">Cell inner membrane</keyword>
<comment type="subunit">
    <text evidence="7">The complex comprises the extracytoplasmic solute receptor protein and the two transmembrane proteins.</text>
</comment>
<dbReference type="Proteomes" id="UP000285295">
    <property type="component" value="Unassembled WGS sequence"/>
</dbReference>
<dbReference type="NCBIfam" id="TIGR00786">
    <property type="entry name" value="dctM"/>
    <property type="match status" value="1"/>
</dbReference>
<evidence type="ECO:0000313" key="10">
    <source>
        <dbReference type="EMBL" id="RWR27875.1"/>
    </source>
</evidence>
<dbReference type="Pfam" id="PF06808">
    <property type="entry name" value="DctM"/>
    <property type="match status" value="1"/>
</dbReference>
<evidence type="ECO:0000313" key="11">
    <source>
        <dbReference type="Proteomes" id="UP000285295"/>
    </source>
</evidence>
<evidence type="ECO:0000259" key="8">
    <source>
        <dbReference type="Pfam" id="PF06808"/>
    </source>
</evidence>
<feature type="transmembrane region" description="Helical" evidence="7">
    <location>
        <begin position="318"/>
        <end position="344"/>
    </location>
</feature>
<keyword evidence="5 7" id="KW-1133">Transmembrane helix</keyword>
<dbReference type="GO" id="GO:0005886">
    <property type="term" value="C:plasma membrane"/>
    <property type="evidence" value="ECO:0007669"/>
    <property type="project" value="UniProtKB-SubCell"/>
</dbReference>
<feature type="transmembrane region" description="Helical" evidence="7">
    <location>
        <begin position="356"/>
        <end position="381"/>
    </location>
</feature>
<keyword evidence="12" id="KW-1185">Reference proteome</keyword>
<dbReference type="OrthoDB" id="9790209at2"/>
<reference evidence="11 12" key="2">
    <citation type="submission" date="2019-01" db="EMBL/GenBank/DDBJ databases">
        <authorList>
            <person name="Li Y."/>
        </authorList>
    </citation>
    <scope>NUCLEOTIDE SEQUENCE [LARGE SCALE GENOMIC DNA]</scope>
    <source>
        <strain evidence="9 12">2D-5</strain>
        <strain evidence="10 11">D19-10-3-21</strain>
    </source>
</reference>
<dbReference type="EMBL" id="SAUX01000018">
    <property type="protein sequence ID" value="RWR27875.1"/>
    <property type="molecule type" value="Genomic_DNA"/>
</dbReference>
<feature type="transmembrane region" description="Helical" evidence="7">
    <location>
        <begin position="214"/>
        <end position="236"/>
    </location>
</feature>
<comment type="similarity">
    <text evidence="7">Belongs to the TRAP transporter large permease family.</text>
</comment>
<sequence>MIAVTLIVLFSLLLLSVPVAAVLGLSAVVLSELFAFIPATRGIGTVTWQSMNDGLLIAVPLFVLMGELLLRSGVASRMYNALSGWLGWLPGGLMHANIGTSTLFAATSGSSVATAATVATTAIPEIKRHNYNEPLFLGSIAASGTLGILIPPSINLIIFGALTNTSIPALYLAGFIPGLGLAVLFSMAVLIACKIRPEWGGERISATWQERIGGLPHLLPPLFIFFLVVGTIYAGWATPTEAAALGVLGAIIVAAFARALTLSAIRAAFFGTIRTTGMLIAIVSAAYFLNFVFGNIGLTSSVTDAFQNLSLSPYGTLFLVIAFYLVLGLFLETLSLMVATVSIFTPVLVSQGFDPVWFGILVILLIETAMITPPVGINLFVVQGVRGRGSLNDVVRGVVPFLGSLFVGIILIILFPKIVLFLPDILR</sequence>
<keyword evidence="7" id="KW-0813">Transport</keyword>
<comment type="subcellular location">
    <subcellularLocation>
        <location evidence="1 7">Cell inner membrane</location>
        <topology evidence="1 7">Multi-pass membrane protein</topology>
    </subcellularLocation>
</comment>
<gene>
    <name evidence="10" type="ORF">D2T31_15240</name>
    <name evidence="9" type="ORF">D2T33_17265</name>
</gene>
<comment type="function">
    <text evidence="7">Part of the tripartite ATP-independent periplasmic (TRAP) transport system.</text>
</comment>
<evidence type="ECO:0000313" key="12">
    <source>
        <dbReference type="Proteomes" id="UP000285710"/>
    </source>
</evidence>
<dbReference type="PIRSF" id="PIRSF006066">
    <property type="entry name" value="HI0050"/>
    <property type="match status" value="1"/>
</dbReference>
<keyword evidence="4 7" id="KW-0812">Transmembrane</keyword>